<protein>
    <submittedName>
        <fullName evidence="2">Uncharacterized protein</fullName>
    </submittedName>
</protein>
<feature type="transmembrane region" description="Helical" evidence="1">
    <location>
        <begin position="132"/>
        <end position="150"/>
    </location>
</feature>
<reference evidence="2" key="1">
    <citation type="submission" date="2018-06" db="EMBL/GenBank/DDBJ databases">
        <authorList>
            <person name="Zhirakovskaya E."/>
        </authorList>
    </citation>
    <scope>NUCLEOTIDE SEQUENCE</scope>
</reference>
<sequence length="300" mass="34185">MTEFLRILIFCIWVVGFALLIYAGQFLRQTNALAARRWAIASSLFLGILYLFTESPLSSFVPSNSLMRNASQWYIAAILLLTPFVSILGARRPTNKFWSYFIVLPMIFVLGFPILVNWMGGGMDDQFSIQPPVLIGFLFVLMMGVGNYFGTQLTLPAILAGCSVILIVVPLTTTVSPVVPVLVLAMTFPAAVAMHGLSIIWAYWSLRKRSNTETGSPYNQLWFNFQNLFGIVWAKRVAEQINQAAESKQWQVRLELHGLVWQQTELTTEQKTETIKELDKHLRWALLRFVEEEWIERSLK</sequence>
<proteinExistence type="predicted"/>
<dbReference type="EMBL" id="UOGL01000228">
    <property type="protein sequence ID" value="VAX38595.1"/>
    <property type="molecule type" value="Genomic_DNA"/>
</dbReference>
<accession>A0A3B1E0L1</accession>
<name>A0A3B1E0L1_9ZZZZ</name>
<feature type="transmembrane region" description="Helical" evidence="1">
    <location>
        <begin position="35"/>
        <end position="53"/>
    </location>
</feature>
<feature type="transmembrane region" description="Helical" evidence="1">
    <location>
        <begin position="181"/>
        <end position="204"/>
    </location>
</feature>
<evidence type="ECO:0000256" key="1">
    <source>
        <dbReference type="SAM" id="Phobius"/>
    </source>
</evidence>
<gene>
    <name evidence="2" type="ORF">MNBD_PLANCTO02-2896</name>
</gene>
<keyword evidence="1" id="KW-1133">Transmembrane helix</keyword>
<feature type="transmembrane region" description="Helical" evidence="1">
    <location>
        <begin position="157"/>
        <end position="175"/>
    </location>
</feature>
<feature type="transmembrane region" description="Helical" evidence="1">
    <location>
        <begin position="6"/>
        <end position="23"/>
    </location>
</feature>
<feature type="transmembrane region" description="Helical" evidence="1">
    <location>
        <begin position="73"/>
        <end position="90"/>
    </location>
</feature>
<organism evidence="2">
    <name type="scientific">hydrothermal vent metagenome</name>
    <dbReference type="NCBI Taxonomy" id="652676"/>
    <lineage>
        <taxon>unclassified sequences</taxon>
        <taxon>metagenomes</taxon>
        <taxon>ecological metagenomes</taxon>
    </lineage>
</organism>
<keyword evidence="1" id="KW-0472">Membrane</keyword>
<keyword evidence="1" id="KW-0812">Transmembrane</keyword>
<feature type="transmembrane region" description="Helical" evidence="1">
    <location>
        <begin position="97"/>
        <end position="120"/>
    </location>
</feature>
<evidence type="ECO:0000313" key="2">
    <source>
        <dbReference type="EMBL" id="VAX38595.1"/>
    </source>
</evidence>
<dbReference type="AlphaFoldDB" id="A0A3B1E0L1"/>